<comment type="similarity">
    <text evidence="1 5">Belongs to the peptidase A1 family.</text>
</comment>
<dbReference type="InterPro" id="IPR021109">
    <property type="entry name" value="Peptidase_aspartic_dom_sf"/>
</dbReference>
<dbReference type="Pfam" id="PF14543">
    <property type="entry name" value="TAXi_N"/>
    <property type="match status" value="1"/>
</dbReference>
<feature type="domain" description="Peptidase A1" evidence="7">
    <location>
        <begin position="121"/>
        <end position="463"/>
    </location>
</feature>
<evidence type="ECO:0000256" key="1">
    <source>
        <dbReference type="ARBA" id="ARBA00007447"/>
    </source>
</evidence>
<protein>
    <recommendedName>
        <fullName evidence="7">Peptidase A1 domain-containing protein</fullName>
    </recommendedName>
</protein>
<dbReference type="PRINTS" id="PR00792">
    <property type="entry name" value="PEPSIN"/>
</dbReference>
<evidence type="ECO:0000256" key="2">
    <source>
        <dbReference type="ARBA" id="ARBA00022670"/>
    </source>
</evidence>
<organism evidence="8 9">
    <name type="scientific">Riccia fluitans</name>
    <dbReference type="NCBI Taxonomy" id="41844"/>
    <lineage>
        <taxon>Eukaryota</taxon>
        <taxon>Viridiplantae</taxon>
        <taxon>Streptophyta</taxon>
        <taxon>Embryophyta</taxon>
        <taxon>Marchantiophyta</taxon>
        <taxon>Marchantiopsida</taxon>
        <taxon>Marchantiidae</taxon>
        <taxon>Marchantiales</taxon>
        <taxon>Ricciaceae</taxon>
        <taxon>Riccia</taxon>
    </lineage>
</organism>
<dbReference type="PANTHER" id="PTHR47967">
    <property type="entry name" value="OS07G0603500 PROTEIN-RELATED"/>
    <property type="match status" value="1"/>
</dbReference>
<dbReference type="PROSITE" id="PS00141">
    <property type="entry name" value="ASP_PROTEASE"/>
    <property type="match status" value="1"/>
</dbReference>
<keyword evidence="6" id="KW-0732">Signal</keyword>
<feature type="active site" evidence="4">
    <location>
        <position position="139"/>
    </location>
</feature>
<dbReference type="InterPro" id="IPR033121">
    <property type="entry name" value="PEPTIDASE_A1"/>
</dbReference>
<dbReference type="InterPro" id="IPR032861">
    <property type="entry name" value="TAXi_N"/>
</dbReference>
<proteinExistence type="inferred from homology"/>
<dbReference type="SUPFAM" id="SSF50630">
    <property type="entry name" value="Acid proteases"/>
    <property type="match status" value="1"/>
</dbReference>
<dbReference type="PROSITE" id="PS51767">
    <property type="entry name" value="PEPTIDASE_A1"/>
    <property type="match status" value="1"/>
</dbReference>
<dbReference type="GO" id="GO:0006508">
    <property type="term" value="P:proteolysis"/>
    <property type="evidence" value="ECO:0007669"/>
    <property type="project" value="UniProtKB-KW"/>
</dbReference>
<dbReference type="InterPro" id="IPR032799">
    <property type="entry name" value="TAXi_C"/>
</dbReference>
<sequence length="467" mass="50577">MGSGSVRMQLFAVAVIFQLVIQAVPSACLGLDDSGYWAKVESQRTALPQTVDEELSGNSIQVEMLHFQHAMDLSLTERVQMALERSQSRLRYFNSRITKQQAPYQPSATYTSNVYSNQGSYLMSIQLGTPPMSYVAIADTGSDLVWVQGLPCTSCFSQPDPLYDHMKSTTSRVLSCSDSLCSDLPRTKCSQNSPTCEYSYAYGDQSTTQGELYRDTVWLTGSGGVPVPFASFGFGVGHTNQGTFVDTDGLVGLGQGPLSLVSQLGSYFGNVFSYCLVDFYSAKSKTSPLYFGSVSVSGLQYTPLIRNPYNPTFYYVEVVGILVADQPLSYPSGTFAIDSNGNGGFILDSGTTITQLPENAYKPLLSALKSRINYPVVDGSRIGFDLCYDLSGQSQATVPSVVFQFRGVNLDLPGNNIFLQVDNAGTFCLAMAGSPFALGIFGNVQQQNFQVVHDRANGRVGFAAKTC</sequence>
<dbReference type="InterPro" id="IPR051708">
    <property type="entry name" value="Plant_Aspart_Prot_A1"/>
</dbReference>
<keyword evidence="9" id="KW-1185">Reference proteome</keyword>
<evidence type="ECO:0000256" key="3">
    <source>
        <dbReference type="ARBA" id="ARBA00022801"/>
    </source>
</evidence>
<dbReference type="EMBL" id="JBHFFA010000003">
    <property type="protein sequence ID" value="KAL2634085.1"/>
    <property type="molecule type" value="Genomic_DNA"/>
</dbReference>
<evidence type="ECO:0000256" key="5">
    <source>
        <dbReference type="RuleBase" id="RU000454"/>
    </source>
</evidence>
<keyword evidence="3 5" id="KW-0378">Hydrolase</keyword>
<name>A0ABD1YTI5_9MARC</name>
<dbReference type="Proteomes" id="UP001605036">
    <property type="component" value="Unassembled WGS sequence"/>
</dbReference>
<dbReference type="Gene3D" id="2.40.70.10">
    <property type="entry name" value="Acid Proteases"/>
    <property type="match status" value="2"/>
</dbReference>
<feature type="active site" evidence="4">
    <location>
        <position position="348"/>
    </location>
</feature>
<evidence type="ECO:0000256" key="4">
    <source>
        <dbReference type="PIRSR" id="PIRSR601461-1"/>
    </source>
</evidence>
<gene>
    <name evidence="8" type="ORF">R1flu_005564</name>
</gene>
<dbReference type="Pfam" id="PF14541">
    <property type="entry name" value="TAXi_C"/>
    <property type="match status" value="1"/>
</dbReference>
<evidence type="ECO:0000313" key="8">
    <source>
        <dbReference type="EMBL" id="KAL2634085.1"/>
    </source>
</evidence>
<dbReference type="PANTHER" id="PTHR47967:SF128">
    <property type="entry name" value="ASPARTIC PROTEINASE CDR1-LIKE"/>
    <property type="match status" value="1"/>
</dbReference>
<accession>A0ABD1YTI5</accession>
<comment type="caution">
    <text evidence="8">The sequence shown here is derived from an EMBL/GenBank/DDBJ whole genome shotgun (WGS) entry which is preliminary data.</text>
</comment>
<evidence type="ECO:0000313" key="9">
    <source>
        <dbReference type="Proteomes" id="UP001605036"/>
    </source>
</evidence>
<dbReference type="GO" id="GO:0004190">
    <property type="term" value="F:aspartic-type endopeptidase activity"/>
    <property type="evidence" value="ECO:0007669"/>
    <property type="project" value="UniProtKB-KW"/>
</dbReference>
<keyword evidence="2 5" id="KW-0645">Protease</keyword>
<evidence type="ECO:0000259" key="7">
    <source>
        <dbReference type="PROSITE" id="PS51767"/>
    </source>
</evidence>
<dbReference type="InterPro" id="IPR001969">
    <property type="entry name" value="Aspartic_peptidase_AS"/>
</dbReference>
<feature type="chain" id="PRO_5044803063" description="Peptidase A1 domain-containing protein" evidence="6">
    <location>
        <begin position="23"/>
        <end position="467"/>
    </location>
</feature>
<dbReference type="FunFam" id="2.40.70.10:FF:000031">
    <property type="entry name" value="Aspartyl protease AED1"/>
    <property type="match status" value="1"/>
</dbReference>
<evidence type="ECO:0000256" key="6">
    <source>
        <dbReference type="SAM" id="SignalP"/>
    </source>
</evidence>
<dbReference type="InterPro" id="IPR001461">
    <property type="entry name" value="Aspartic_peptidase_A1"/>
</dbReference>
<feature type="signal peptide" evidence="6">
    <location>
        <begin position="1"/>
        <end position="22"/>
    </location>
</feature>
<keyword evidence="5" id="KW-0064">Aspartyl protease</keyword>
<reference evidence="8 9" key="1">
    <citation type="submission" date="2024-09" db="EMBL/GenBank/DDBJ databases">
        <title>Chromosome-scale assembly of Riccia fluitans.</title>
        <authorList>
            <person name="Paukszto L."/>
            <person name="Sawicki J."/>
            <person name="Karawczyk K."/>
            <person name="Piernik-Szablinska J."/>
            <person name="Szczecinska M."/>
            <person name="Mazdziarz M."/>
        </authorList>
    </citation>
    <scope>NUCLEOTIDE SEQUENCE [LARGE SCALE GENOMIC DNA]</scope>
    <source>
        <strain evidence="8">Rf_01</strain>
        <tissue evidence="8">Aerial parts of the thallus</tissue>
    </source>
</reference>
<dbReference type="AlphaFoldDB" id="A0ABD1YTI5"/>